<evidence type="ECO:0000256" key="7">
    <source>
        <dbReference type="ARBA" id="ARBA00022840"/>
    </source>
</evidence>
<evidence type="ECO:0000256" key="11">
    <source>
        <dbReference type="ARBA" id="ARBA00048816"/>
    </source>
</evidence>
<comment type="similarity">
    <text evidence="3">Belongs to the CarA family.</text>
</comment>
<dbReference type="SMART" id="SM01097">
    <property type="entry name" value="CPSase_sm_chain"/>
    <property type="match status" value="1"/>
</dbReference>
<sequence length="391" mass="41163">MKHPNGSGMSAAVSTTQGNAVPQLVPEKREGILEPAILILADGAEFEGEAFGARSSGATGELVFNTSLSGYQEIITDPSYAGQVVAFTYPHIGNYGTNSADDESARPFLSGIITRDVALRPSNWRSEESLNGFLIRHGVPGITGIDTRRLTRHLRSAGAVPGAFGTDESEVRALASSATGTDGIDLAATVTTKASYIYGDDDAPFTVVAYDFGIKRTILRHLAGSGCRVEVVPASTPASEVIARNPDGIFLSNGPGDPAAVVGAAANALALVESGIPLFGICLGHQILGLALGAQTYKLPFGHHGGNHPVRNELTGRVEITSQNHNYAVDPGEMERSVKITHVNLNDGVVEGLRLTDAPVFSVQHHPEAGPGPHESSYLFEEFTTLMTEVR</sequence>
<keyword evidence="8" id="KW-0315">Glutamine amidotransferase</keyword>
<dbReference type="Pfam" id="PF00988">
    <property type="entry name" value="CPSase_sm_chain"/>
    <property type="match status" value="1"/>
</dbReference>
<dbReference type="Gene3D" id="3.40.50.880">
    <property type="match status" value="1"/>
</dbReference>
<keyword evidence="9" id="KW-0665">Pyrimidine biosynthesis</keyword>
<dbReference type="PRINTS" id="PR00097">
    <property type="entry name" value="ANTSNTHASEII"/>
</dbReference>
<dbReference type="GO" id="GO:0006541">
    <property type="term" value="P:glutamine metabolic process"/>
    <property type="evidence" value="ECO:0007669"/>
    <property type="project" value="InterPro"/>
</dbReference>
<evidence type="ECO:0000259" key="14">
    <source>
        <dbReference type="SMART" id="SM01097"/>
    </source>
</evidence>
<dbReference type="InterPro" id="IPR006274">
    <property type="entry name" value="CarbamoylP_synth_ssu"/>
</dbReference>
<dbReference type="SUPFAM" id="SSF52021">
    <property type="entry name" value="Carbamoyl phosphate synthetase, small subunit N-terminal domain"/>
    <property type="match status" value="1"/>
</dbReference>
<reference evidence="15" key="1">
    <citation type="submission" date="2020-05" db="EMBL/GenBank/DDBJ databases">
        <authorList>
            <person name="Chiriac C."/>
            <person name="Salcher M."/>
            <person name="Ghai R."/>
            <person name="Kavagutti S V."/>
        </authorList>
    </citation>
    <scope>NUCLEOTIDE SEQUENCE</scope>
</reference>
<evidence type="ECO:0000256" key="5">
    <source>
        <dbReference type="ARBA" id="ARBA00022598"/>
    </source>
</evidence>
<dbReference type="InterPro" id="IPR017926">
    <property type="entry name" value="GATASE"/>
</dbReference>
<dbReference type="InterPro" id="IPR029062">
    <property type="entry name" value="Class_I_gatase-like"/>
</dbReference>
<dbReference type="PANTHER" id="PTHR43418:SF7">
    <property type="entry name" value="CARBAMOYL-PHOSPHATE SYNTHASE SMALL CHAIN"/>
    <property type="match status" value="1"/>
</dbReference>
<organism evidence="15">
    <name type="scientific">freshwater metagenome</name>
    <dbReference type="NCBI Taxonomy" id="449393"/>
    <lineage>
        <taxon>unclassified sequences</taxon>
        <taxon>metagenomes</taxon>
        <taxon>ecological metagenomes</taxon>
    </lineage>
</organism>
<gene>
    <name evidence="15" type="ORF">UFOPK3789_00395</name>
</gene>
<feature type="domain" description="Carbamoyl-phosphate synthase small subunit N-terminal" evidence="14">
    <location>
        <begin position="34"/>
        <end position="165"/>
    </location>
</feature>
<dbReference type="HAMAP" id="MF_01209">
    <property type="entry name" value="CPSase_S_chain"/>
    <property type="match status" value="1"/>
</dbReference>
<dbReference type="InterPro" id="IPR002474">
    <property type="entry name" value="CarbamoylP_synth_ssu_N"/>
</dbReference>
<accession>A0A6J7JRA0</accession>
<keyword evidence="6" id="KW-0547">Nucleotide-binding</keyword>
<evidence type="ECO:0000256" key="3">
    <source>
        <dbReference type="ARBA" id="ARBA00007800"/>
    </source>
</evidence>
<feature type="region of interest" description="Disordered" evidence="13">
    <location>
        <begin position="1"/>
        <end position="21"/>
    </location>
</feature>
<evidence type="ECO:0000313" key="15">
    <source>
        <dbReference type="EMBL" id="CAB4946278.1"/>
    </source>
</evidence>
<dbReference type="Gene3D" id="3.50.30.20">
    <property type="entry name" value="Carbamoyl-phosphate synthase small subunit, N-terminal domain"/>
    <property type="match status" value="1"/>
</dbReference>
<dbReference type="Pfam" id="PF00117">
    <property type="entry name" value="GATase"/>
    <property type="match status" value="1"/>
</dbReference>
<dbReference type="NCBIfam" id="TIGR01368">
    <property type="entry name" value="CPSaseIIsmall"/>
    <property type="match status" value="1"/>
</dbReference>
<protein>
    <recommendedName>
        <fullName evidence="4">carbamoyl-phosphate synthase (glutamine-hydrolyzing)</fullName>
        <ecNumber evidence="4">6.3.5.5</ecNumber>
    </recommendedName>
    <alternativeName>
        <fullName evidence="10">Arginine-specific carbamoyl phosphate synthetase, glutamine chain</fullName>
    </alternativeName>
</protein>
<dbReference type="NCBIfam" id="NF009475">
    <property type="entry name" value="PRK12838.1"/>
    <property type="match status" value="1"/>
</dbReference>
<dbReference type="SUPFAM" id="SSF52317">
    <property type="entry name" value="Class I glutamine amidotransferase-like"/>
    <property type="match status" value="1"/>
</dbReference>
<dbReference type="PROSITE" id="PS51273">
    <property type="entry name" value="GATASE_TYPE_1"/>
    <property type="match status" value="1"/>
</dbReference>
<dbReference type="GO" id="GO:0005524">
    <property type="term" value="F:ATP binding"/>
    <property type="evidence" value="ECO:0007669"/>
    <property type="project" value="UniProtKB-KW"/>
</dbReference>
<keyword evidence="7" id="KW-0067">ATP-binding</keyword>
<dbReference type="PANTHER" id="PTHR43418">
    <property type="entry name" value="MULTIFUNCTIONAL TRYPTOPHAN BIOSYNTHESIS PROTEIN-RELATED"/>
    <property type="match status" value="1"/>
</dbReference>
<dbReference type="AlphaFoldDB" id="A0A6J7JRA0"/>
<comment type="catalytic activity">
    <reaction evidence="12">
        <text>L-glutamine + H2O = L-glutamate + NH4(+)</text>
        <dbReference type="Rhea" id="RHEA:15889"/>
        <dbReference type="ChEBI" id="CHEBI:15377"/>
        <dbReference type="ChEBI" id="CHEBI:28938"/>
        <dbReference type="ChEBI" id="CHEBI:29985"/>
        <dbReference type="ChEBI" id="CHEBI:58359"/>
    </reaction>
</comment>
<evidence type="ECO:0000256" key="12">
    <source>
        <dbReference type="ARBA" id="ARBA00049285"/>
    </source>
</evidence>
<evidence type="ECO:0000256" key="1">
    <source>
        <dbReference type="ARBA" id="ARBA00004812"/>
    </source>
</evidence>
<keyword evidence="5" id="KW-0436">Ligase</keyword>
<dbReference type="PRINTS" id="PR00099">
    <property type="entry name" value="CPSGATASE"/>
</dbReference>
<evidence type="ECO:0000256" key="6">
    <source>
        <dbReference type="ARBA" id="ARBA00022741"/>
    </source>
</evidence>
<dbReference type="GO" id="GO:0006207">
    <property type="term" value="P:'de novo' pyrimidine nucleobase biosynthetic process"/>
    <property type="evidence" value="ECO:0007669"/>
    <property type="project" value="InterPro"/>
</dbReference>
<comment type="catalytic activity">
    <reaction evidence="11">
        <text>hydrogencarbonate + L-glutamine + 2 ATP + H2O = carbamoyl phosphate + L-glutamate + 2 ADP + phosphate + 2 H(+)</text>
        <dbReference type="Rhea" id="RHEA:18633"/>
        <dbReference type="ChEBI" id="CHEBI:15377"/>
        <dbReference type="ChEBI" id="CHEBI:15378"/>
        <dbReference type="ChEBI" id="CHEBI:17544"/>
        <dbReference type="ChEBI" id="CHEBI:29985"/>
        <dbReference type="ChEBI" id="CHEBI:30616"/>
        <dbReference type="ChEBI" id="CHEBI:43474"/>
        <dbReference type="ChEBI" id="CHEBI:58228"/>
        <dbReference type="ChEBI" id="CHEBI:58359"/>
        <dbReference type="ChEBI" id="CHEBI:456216"/>
        <dbReference type="EC" id="6.3.5.5"/>
    </reaction>
</comment>
<dbReference type="CDD" id="cd01744">
    <property type="entry name" value="GATase1_CPSase"/>
    <property type="match status" value="1"/>
</dbReference>
<evidence type="ECO:0000256" key="2">
    <source>
        <dbReference type="ARBA" id="ARBA00005077"/>
    </source>
</evidence>
<dbReference type="GO" id="GO:0004088">
    <property type="term" value="F:carbamoyl-phosphate synthase (glutamine-hydrolyzing) activity"/>
    <property type="evidence" value="ECO:0007669"/>
    <property type="project" value="UniProtKB-EC"/>
</dbReference>
<evidence type="ECO:0000256" key="4">
    <source>
        <dbReference type="ARBA" id="ARBA00012738"/>
    </source>
</evidence>
<comment type="pathway">
    <text evidence="2">Amino-acid biosynthesis; L-arginine biosynthesis; carbamoyl phosphate from bicarbonate: step 1/1.</text>
</comment>
<evidence type="ECO:0000256" key="10">
    <source>
        <dbReference type="ARBA" id="ARBA00044340"/>
    </source>
</evidence>
<evidence type="ECO:0000256" key="13">
    <source>
        <dbReference type="SAM" id="MobiDB-lite"/>
    </source>
</evidence>
<comment type="pathway">
    <text evidence="1">Pyrimidine metabolism; UMP biosynthesis via de novo pathway; (S)-dihydroorotate from bicarbonate: step 1/3.</text>
</comment>
<dbReference type="FunFam" id="3.50.30.20:FF:000001">
    <property type="entry name" value="Carbamoyl-phosphate synthase small chain"/>
    <property type="match status" value="1"/>
</dbReference>
<dbReference type="InterPro" id="IPR036480">
    <property type="entry name" value="CarbP_synth_ssu_N_sf"/>
</dbReference>
<dbReference type="InterPro" id="IPR035686">
    <property type="entry name" value="CPSase_GATase1"/>
</dbReference>
<dbReference type="PRINTS" id="PR00096">
    <property type="entry name" value="GATASE"/>
</dbReference>
<proteinExistence type="inferred from homology"/>
<dbReference type="GO" id="GO:0006221">
    <property type="term" value="P:pyrimidine nucleotide biosynthetic process"/>
    <property type="evidence" value="ECO:0007669"/>
    <property type="project" value="UniProtKB-KW"/>
</dbReference>
<dbReference type="EMBL" id="CAFBNL010000014">
    <property type="protein sequence ID" value="CAB4946278.1"/>
    <property type="molecule type" value="Genomic_DNA"/>
</dbReference>
<evidence type="ECO:0000256" key="8">
    <source>
        <dbReference type="ARBA" id="ARBA00022962"/>
    </source>
</evidence>
<evidence type="ECO:0000256" key="9">
    <source>
        <dbReference type="ARBA" id="ARBA00022975"/>
    </source>
</evidence>
<dbReference type="InterPro" id="IPR050472">
    <property type="entry name" value="Anth_synth/Amidotransfase"/>
</dbReference>
<dbReference type="EC" id="6.3.5.5" evidence="4"/>
<name>A0A6J7JRA0_9ZZZZ</name>